<dbReference type="Proteomes" id="UP000557872">
    <property type="component" value="Unassembled WGS sequence"/>
</dbReference>
<proteinExistence type="inferred from homology"/>
<dbReference type="InterPro" id="IPR029018">
    <property type="entry name" value="Hex-like_dom2"/>
</dbReference>
<evidence type="ECO:0000256" key="1">
    <source>
        <dbReference type="ARBA" id="ARBA00001231"/>
    </source>
</evidence>
<dbReference type="SUPFAM" id="SSF55545">
    <property type="entry name" value="beta-N-acetylhexosaminidase-like domain"/>
    <property type="match status" value="1"/>
</dbReference>
<dbReference type="Gene3D" id="3.20.20.80">
    <property type="entry name" value="Glycosidases"/>
    <property type="match status" value="1"/>
</dbReference>
<dbReference type="Pfam" id="PF02838">
    <property type="entry name" value="Glyco_hydro_20b"/>
    <property type="match status" value="1"/>
</dbReference>
<dbReference type="GO" id="GO:0005975">
    <property type="term" value="P:carbohydrate metabolic process"/>
    <property type="evidence" value="ECO:0007669"/>
    <property type="project" value="InterPro"/>
</dbReference>
<protein>
    <recommendedName>
        <fullName evidence="3">beta-N-acetylhexosaminidase</fullName>
        <ecNumber evidence="3">3.2.1.52</ecNumber>
    </recommendedName>
</protein>
<dbReference type="EC" id="3.2.1.52" evidence="3"/>
<keyword evidence="12" id="KW-1185">Reference proteome</keyword>
<keyword evidence="4 11" id="KW-0378">Hydrolase</keyword>
<dbReference type="InterPro" id="IPR008979">
    <property type="entry name" value="Galactose-bd-like_sf"/>
</dbReference>
<dbReference type="Gene3D" id="2.60.120.260">
    <property type="entry name" value="Galactose-binding domain-like"/>
    <property type="match status" value="1"/>
</dbReference>
<organism evidence="11 12">
    <name type="scientific">Oceaniferula marina</name>
    <dbReference type="NCBI Taxonomy" id="2748318"/>
    <lineage>
        <taxon>Bacteria</taxon>
        <taxon>Pseudomonadati</taxon>
        <taxon>Verrucomicrobiota</taxon>
        <taxon>Verrucomicrobiia</taxon>
        <taxon>Verrucomicrobiales</taxon>
        <taxon>Verrucomicrobiaceae</taxon>
        <taxon>Oceaniferula</taxon>
    </lineage>
</organism>
<feature type="domain" description="F5/8 type C" evidence="9">
    <location>
        <begin position="751"/>
        <end position="861"/>
    </location>
</feature>
<accession>A0A851GET2</accession>
<comment type="similarity">
    <text evidence="2">Belongs to the glycosyl hydrolase 20 family.</text>
</comment>
<dbReference type="InterPro" id="IPR025705">
    <property type="entry name" value="Beta_hexosaminidase_sua/sub"/>
</dbReference>
<dbReference type="PRINTS" id="PR00738">
    <property type="entry name" value="GLHYDRLASE20"/>
</dbReference>
<dbReference type="Gene3D" id="3.30.379.10">
    <property type="entry name" value="Chitobiase/beta-hexosaminidase domain 2-like"/>
    <property type="match status" value="1"/>
</dbReference>
<dbReference type="EMBL" id="JACBAZ010000002">
    <property type="protein sequence ID" value="NWK55402.1"/>
    <property type="molecule type" value="Genomic_DNA"/>
</dbReference>
<comment type="catalytic activity">
    <reaction evidence="1">
        <text>Hydrolysis of terminal non-reducing N-acetyl-D-hexosamine residues in N-acetyl-beta-D-hexosaminides.</text>
        <dbReference type="EC" id="3.2.1.52"/>
    </reaction>
</comment>
<dbReference type="InterPro" id="IPR015883">
    <property type="entry name" value="Glyco_hydro_20_cat"/>
</dbReference>
<evidence type="ECO:0000259" key="10">
    <source>
        <dbReference type="Pfam" id="PF02838"/>
    </source>
</evidence>
<dbReference type="GO" id="GO:0016020">
    <property type="term" value="C:membrane"/>
    <property type="evidence" value="ECO:0007669"/>
    <property type="project" value="TreeGrafter"/>
</dbReference>
<dbReference type="Pfam" id="PF13287">
    <property type="entry name" value="Fn3_assoc"/>
    <property type="match status" value="1"/>
</dbReference>
<comment type="caution">
    <text evidence="11">The sequence shown here is derived from an EMBL/GenBank/DDBJ whole genome shotgun (WGS) entry which is preliminary data.</text>
</comment>
<feature type="domain" description="Beta-hexosaminidase bacterial type N-terminal" evidence="10">
    <location>
        <begin position="37"/>
        <end position="150"/>
    </location>
</feature>
<gene>
    <name evidence="11" type="ORF">HW115_07250</name>
</gene>
<feature type="signal peptide" evidence="7">
    <location>
        <begin position="1"/>
        <end position="23"/>
    </location>
</feature>
<dbReference type="PANTHER" id="PTHR22600:SF57">
    <property type="entry name" value="BETA-N-ACETYLHEXOSAMINIDASE"/>
    <property type="match status" value="1"/>
</dbReference>
<dbReference type="AlphaFoldDB" id="A0A851GET2"/>
<evidence type="ECO:0000256" key="3">
    <source>
        <dbReference type="ARBA" id="ARBA00012663"/>
    </source>
</evidence>
<dbReference type="GO" id="GO:0004563">
    <property type="term" value="F:beta-N-acetylhexosaminidase activity"/>
    <property type="evidence" value="ECO:0007669"/>
    <property type="project" value="UniProtKB-EC"/>
</dbReference>
<dbReference type="Pfam" id="PF00754">
    <property type="entry name" value="F5_F8_type_C"/>
    <property type="match status" value="1"/>
</dbReference>
<dbReference type="CDD" id="cd06563">
    <property type="entry name" value="GH20_chitobiase-like"/>
    <property type="match status" value="1"/>
</dbReference>
<evidence type="ECO:0000256" key="2">
    <source>
        <dbReference type="ARBA" id="ARBA00006285"/>
    </source>
</evidence>
<dbReference type="InterPro" id="IPR000421">
    <property type="entry name" value="FA58C"/>
</dbReference>
<feature type="active site" description="Proton donor" evidence="6">
    <location>
        <position position="319"/>
    </location>
</feature>
<feature type="domain" description="Glycoside hydrolase family 20 catalytic" evidence="8">
    <location>
        <begin position="154"/>
        <end position="488"/>
    </location>
</feature>
<evidence type="ECO:0000256" key="6">
    <source>
        <dbReference type="PIRSR" id="PIRSR625705-1"/>
    </source>
</evidence>
<dbReference type="InterPro" id="IPR017853">
    <property type="entry name" value="GH"/>
</dbReference>
<evidence type="ECO:0000256" key="7">
    <source>
        <dbReference type="SAM" id="SignalP"/>
    </source>
</evidence>
<dbReference type="PANTHER" id="PTHR22600">
    <property type="entry name" value="BETA-HEXOSAMINIDASE"/>
    <property type="match status" value="1"/>
</dbReference>
<dbReference type="SUPFAM" id="SSF49785">
    <property type="entry name" value="Galactose-binding domain-like"/>
    <property type="match status" value="1"/>
</dbReference>
<keyword evidence="7" id="KW-0732">Signal</keyword>
<dbReference type="RefSeq" id="WP_178931918.1">
    <property type="nucleotide sequence ID" value="NZ_JACBAZ010000002.1"/>
</dbReference>
<dbReference type="SUPFAM" id="SSF51445">
    <property type="entry name" value="(Trans)glycosidases"/>
    <property type="match status" value="1"/>
</dbReference>
<dbReference type="InterPro" id="IPR015882">
    <property type="entry name" value="HEX_bac_N"/>
</dbReference>
<keyword evidence="5" id="KW-0326">Glycosidase</keyword>
<sequence length="865" mass="96677">MMFISQHLTPIATCFAIATACLAQTVQSAEATADHSPFVLPTPMKQEMAEGQFLINKGTLRFQFPNGKKQVGIGRHITALAKQLGFQHIQTPQGQPVKTHSNLQGGGYTLEITPRIITITAMADNGFFYALQTLRQLIVRDHIPCQNIADKPRYAWRGLHLDVSRHFFDKAYIKRHLDLMALYKYNVFHWHLSDSDGWRIESKTYPKLHEVGAWRPRVGRPGNQAKGLNHDKGKRYGGYYTHADIKEIIAYAKSLHIEILPEVDVPGHSKAIIDSYPELGASGDVLNVGKPETITFLEGIFAETADLFPFGHLHIGCDEVGLDAWKRHPDCQRKMQELGTDDPHVLHKWLVEHLQQFLAAKDKKAIAWCEVLDAKVDAKTAVMCWRDNGGWIKAPKLGHEIVVTPSMQAYFNYQEDVASNAPGHGGYRTIMSKVYHFDPTDDSLSEQEKKLVLGGQGCVWTEFIPLPKHVEYITFPRAVALSEALWTPKANKNWESFQNKLELHRVFMDKHKIQYRVGAPVPEARKIKIVGKTRIKFSNPNLSGNIHYTTDGSEPTADSPRYTKGIEVSDSCTVQSIVVLDNGRKSYVTSVECERKQAKAGVKLNNPQAGVHIRSYQLADPQTSFVSLLRAEPNTVTTTSDWRKVPAQSTHIEYNGHLKVEEAGDYSFFTQNHDQKLIVSGQNFSGNDRNAEGIALAPGHHPFTMLVKGNLQDTGIRYSINDSTPKVLTNFVADPSIKRNPFSLIDTNMQTSGNHSPELAIDGKQETFFWSRHGVSPQHQFSVFLSQPQKASSITVTTGKPNGGDKLEAADLEVLYEGKNKFTKVADFTGGVATATSLELPVTAVRIKVIRPQGSWLVIREIEIK</sequence>
<feature type="chain" id="PRO_5032862556" description="beta-N-acetylhexosaminidase" evidence="7">
    <location>
        <begin position="24"/>
        <end position="865"/>
    </location>
</feature>
<reference evidence="11 12" key="1">
    <citation type="submission" date="2020-07" db="EMBL/GenBank/DDBJ databases">
        <title>Roseicoccus Jingziensis gen. nov., sp. nov., isolated from coastal seawater.</title>
        <authorList>
            <person name="Feng X."/>
        </authorList>
    </citation>
    <scope>NUCLEOTIDE SEQUENCE [LARGE SCALE GENOMIC DNA]</scope>
    <source>
        <strain evidence="11 12">N1E253</strain>
    </source>
</reference>
<evidence type="ECO:0000256" key="4">
    <source>
        <dbReference type="ARBA" id="ARBA00022801"/>
    </source>
</evidence>
<dbReference type="Pfam" id="PF00728">
    <property type="entry name" value="Glyco_hydro_20"/>
    <property type="match status" value="1"/>
</dbReference>
<evidence type="ECO:0000256" key="5">
    <source>
        <dbReference type="ARBA" id="ARBA00023295"/>
    </source>
</evidence>
<evidence type="ECO:0000313" key="12">
    <source>
        <dbReference type="Proteomes" id="UP000557872"/>
    </source>
</evidence>
<name>A0A851GET2_9BACT</name>
<evidence type="ECO:0000313" key="11">
    <source>
        <dbReference type="EMBL" id="NWK55402.1"/>
    </source>
</evidence>
<dbReference type="GO" id="GO:0030203">
    <property type="term" value="P:glycosaminoglycan metabolic process"/>
    <property type="evidence" value="ECO:0007669"/>
    <property type="project" value="TreeGrafter"/>
</dbReference>
<dbReference type="InterPro" id="IPR026876">
    <property type="entry name" value="Fn3_assoc_repeat"/>
</dbReference>
<evidence type="ECO:0000259" key="9">
    <source>
        <dbReference type="Pfam" id="PF00754"/>
    </source>
</evidence>
<evidence type="ECO:0000259" key="8">
    <source>
        <dbReference type="Pfam" id="PF00728"/>
    </source>
</evidence>